<evidence type="ECO:0000259" key="12">
    <source>
        <dbReference type="Pfam" id="PF02254"/>
    </source>
</evidence>
<feature type="transmembrane region" description="Helical" evidence="10">
    <location>
        <begin position="86"/>
        <end position="109"/>
    </location>
</feature>
<dbReference type="Pfam" id="PF02254">
    <property type="entry name" value="TrkA_N"/>
    <property type="match status" value="1"/>
</dbReference>
<keyword evidence="5 10" id="KW-0812">Transmembrane</keyword>
<dbReference type="eggNOG" id="COG0475">
    <property type="taxonomic scope" value="Bacteria"/>
</dbReference>
<keyword evidence="3" id="KW-0050">Antiport</keyword>
<proteinExistence type="predicted"/>
<keyword evidence="7 10" id="KW-1133">Transmembrane helix</keyword>
<name>E4TZE4_SULKY</name>
<sequence length="536" mass="58246">MESALYYVTIALGFSIVVNLILKRFGISQIIGYILTGVTVAYGFDLRHMADSHTLEIIAEFGVVFLMFTIGLEVSLQRLSTMKTDVFFNGSFQVILSAVIFFAIAYGILSVSLATAIIISMALSLSSTAVVLSYLKSTKEIARPYGQKATGILIFQDLAVIPILILIGFLSSDGKDIGDVLIQTAISAVVIVGSLFIVGKRVMTWLLHFSSTSEVDELFMGSVLVIVVASSLLASYAGFTYSLGAFVAGMIIAETRYHHKVESDIAPFKDLLLGTFFVTVGMKIDLGLFVQHMDDVIAILFAVLAVKAIVIFGVVRMKSQSKVAFKTAIALSQVGEFSFAIFALAGNQELIPSELSQILVLVVVLSIIATPFILANLSRISGYFFKDVSVTETFAMLPGRNHHIIVCGYGVVGKFVAKELRASGVDYVVADNSYKHVQEALRDGQEVYFGDMSKTAILDKLCTKDSVSVIITLDNLEKKRLICEAIIRYAPEVKLVVKVVSLEEKRALRGLPISITIDGKKEVASRLVSEAVTCEL</sequence>
<feature type="transmembrane region" description="Helical" evidence="10">
    <location>
        <begin position="358"/>
        <end position="377"/>
    </location>
</feature>
<keyword evidence="4" id="KW-0633">Potassium transport</keyword>
<dbReference type="AlphaFoldDB" id="E4TZE4"/>
<keyword evidence="8" id="KW-0406">Ion transport</keyword>
<keyword evidence="14" id="KW-1185">Reference proteome</keyword>
<dbReference type="SUPFAM" id="SSF51735">
    <property type="entry name" value="NAD(P)-binding Rossmann-fold domains"/>
    <property type="match status" value="1"/>
</dbReference>
<evidence type="ECO:0000256" key="4">
    <source>
        <dbReference type="ARBA" id="ARBA00022538"/>
    </source>
</evidence>
<dbReference type="InterPro" id="IPR006153">
    <property type="entry name" value="Cation/H_exchanger_TM"/>
</dbReference>
<evidence type="ECO:0000256" key="3">
    <source>
        <dbReference type="ARBA" id="ARBA00022449"/>
    </source>
</evidence>
<dbReference type="HOGENOM" id="CLU_005126_9_0_7"/>
<keyword evidence="2" id="KW-0813">Transport</keyword>
<dbReference type="Gene3D" id="3.40.50.720">
    <property type="entry name" value="NAD(P)-binding Rossmann-like Domain"/>
    <property type="match status" value="1"/>
</dbReference>
<evidence type="ECO:0000256" key="8">
    <source>
        <dbReference type="ARBA" id="ARBA00023065"/>
    </source>
</evidence>
<dbReference type="PANTHER" id="PTHR46157:SF4">
    <property type="entry name" value="K(+) EFFLUX ANTIPORTER 3, CHLOROPLASTIC"/>
    <property type="match status" value="1"/>
</dbReference>
<keyword evidence="6" id="KW-0630">Potassium</keyword>
<dbReference type="RefSeq" id="WP_013461368.1">
    <property type="nucleotide sequence ID" value="NC_014762.1"/>
</dbReference>
<feature type="transmembrane region" description="Helical" evidence="10">
    <location>
        <begin position="177"/>
        <end position="198"/>
    </location>
</feature>
<dbReference type="InterPro" id="IPR003148">
    <property type="entry name" value="RCK_N"/>
</dbReference>
<evidence type="ECO:0000256" key="10">
    <source>
        <dbReference type="SAM" id="Phobius"/>
    </source>
</evidence>
<evidence type="ECO:0000256" key="6">
    <source>
        <dbReference type="ARBA" id="ARBA00022958"/>
    </source>
</evidence>
<dbReference type="InterPro" id="IPR036291">
    <property type="entry name" value="NAD(P)-bd_dom_sf"/>
</dbReference>
<dbReference type="GO" id="GO:0005886">
    <property type="term" value="C:plasma membrane"/>
    <property type="evidence" value="ECO:0007669"/>
    <property type="project" value="TreeGrafter"/>
</dbReference>
<dbReference type="PANTHER" id="PTHR46157">
    <property type="entry name" value="K(+) EFFLUX ANTIPORTER 3, CHLOROPLASTIC"/>
    <property type="match status" value="1"/>
</dbReference>
<evidence type="ECO:0000256" key="2">
    <source>
        <dbReference type="ARBA" id="ARBA00022448"/>
    </source>
</evidence>
<feature type="transmembrane region" description="Helical" evidence="10">
    <location>
        <begin position="27"/>
        <end position="45"/>
    </location>
</feature>
<dbReference type="STRING" id="709032.Sulku_2512"/>
<dbReference type="GO" id="GO:0015297">
    <property type="term" value="F:antiporter activity"/>
    <property type="evidence" value="ECO:0007669"/>
    <property type="project" value="UniProtKB-KW"/>
</dbReference>
<dbReference type="Proteomes" id="UP000008721">
    <property type="component" value="Chromosome"/>
</dbReference>
<evidence type="ECO:0000256" key="7">
    <source>
        <dbReference type="ARBA" id="ARBA00022989"/>
    </source>
</evidence>
<dbReference type="EMBL" id="CP002355">
    <property type="protein sequence ID" value="ADR35171.1"/>
    <property type="molecule type" value="Genomic_DNA"/>
</dbReference>
<dbReference type="InterPro" id="IPR038770">
    <property type="entry name" value="Na+/solute_symporter_sf"/>
</dbReference>
<dbReference type="eggNOG" id="COG1226">
    <property type="taxonomic scope" value="Bacteria"/>
</dbReference>
<dbReference type="Gene3D" id="1.20.1530.20">
    <property type="match status" value="1"/>
</dbReference>
<feature type="transmembrane region" description="Helical" evidence="10">
    <location>
        <begin position="57"/>
        <end position="74"/>
    </location>
</feature>
<feature type="transmembrane region" description="Helical" evidence="10">
    <location>
        <begin position="115"/>
        <end position="137"/>
    </location>
</feature>
<feature type="transmembrane region" description="Helical" evidence="10">
    <location>
        <begin position="218"/>
        <end position="237"/>
    </location>
</feature>
<evidence type="ECO:0000313" key="13">
    <source>
        <dbReference type="EMBL" id="ADR35171.1"/>
    </source>
</evidence>
<evidence type="ECO:0000259" key="11">
    <source>
        <dbReference type="Pfam" id="PF00999"/>
    </source>
</evidence>
<feature type="transmembrane region" description="Helical" evidence="10">
    <location>
        <begin position="149"/>
        <end position="171"/>
    </location>
</feature>
<feature type="domain" description="Cation/H+ exchanger transmembrane" evidence="11">
    <location>
        <begin position="16"/>
        <end position="374"/>
    </location>
</feature>
<feature type="domain" description="RCK N-terminal" evidence="12">
    <location>
        <begin position="404"/>
        <end position="515"/>
    </location>
</feature>
<keyword evidence="9 10" id="KW-0472">Membrane</keyword>
<dbReference type="GO" id="GO:1902600">
    <property type="term" value="P:proton transmembrane transport"/>
    <property type="evidence" value="ECO:0007669"/>
    <property type="project" value="InterPro"/>
</dbReference>
<feature type="transmembrane region" description="Helical" evidence="10">
    <location>
        <begin position="6"/>
        <end position="22"/>
    </location>
</feature>
<feature type="transmembrane region" description="Helical" evidence="10">
    <location>
        <begin position="296"/>
        <end position="315"/>
    </location>
</feature>
<dbReference type="GO" id="GO:0006813">
    <property type="term" value="P:potassium ion transport"/>
    <property type="evidence" value="ECO:0007669"/>
    <property type="project" value="UniProtKB-KW"/>
</dbReference>
<dbReference type="Pfam" id="PF00999">
    <property type="entry name" value="Na_H_Exchanger"/>
    <property type="match status" value="1"/>
</dbReference>
<feature type="transmembrane region" description="Helical" evidence="10">
    <location>
        <begin position="327"/>
        <end position="346"/>
    </location>
</feature>
<evidence type="ECO:0000313" key="14">
    <source>
        <dbReference type="Proteomes" id="UP000008721"/>
    </source>
</evidence>
<dbReference type="KEGG" id="sku:Sulku_2512"/>
<comment type="subcellular location">
    <subcellularLocation>
        <location evidence="1">Membrane</location>
        <topology evidence="1">Multi-pass membrane protein</topology>
    </subcellularLocation>
</comment>
<accession>E4TZE4</accession>
<protein>
    <submittedName>
        <fullName evidence="13">Kef-type potassium/proton antiporter, CPA2 family</fullName>
    </submittedName>
</protein>
<evidence type="ECO:0000256" key="9">
    <source>
        <dbReference type="ARBA" id="ARBA00023136"/>
    </source>
</evidence>
<evidence type="ECO:0000256" key="5">
    <source>
        <dbReference type="ARBA" id="ARBA00022692"/>
    </source>
</evidence>
<gene>
    <name evidence="13" type="ordered locus">Sulku_2512</name>
</gene>
<dbReference type="OrthoDB" id="9781411at2"/>
<evidence type="ECO:0000256" key="1">
    <source>
        <dbReference type="ARBA" id="ARBA00004141"/>
    </source>
</evidence>
<organism evidence="13 14">
    <name type="scientific">Sulfuricurvum kujiense (strain ATCC BAA-921 / DSM 16994 / JCM 11577 / YK-1)</name>
    <dbReference type="NCBI Taxonomy" id="709032"/>
    <lineage>
        <taxon>Bacteria</taxon>
        <taxon>Pseudomonadati</taxon>
        <taxon>Campylobacterota</taxon>
        <taxon>Epsilonproteobacteria</taxon>
        <taxon>Campylobacterales</taxon>
        <taxon>Sulfurimonadaceae</taxon>
        <taxon>Sulfuricurvum</taxon>
    </lineage>
</organism>
<reference evidence="13 14" key="1">
    <citation type="journal article" date="2012" name="Stand. Genomic Sci.">
        <title>Complete genome sequence of the sulfur compounds oxidizing chemolithoautotroph Sulfuricurvum kujiense type strain (YK-1(T)).</title>
        <authorList>
            <person name="Han C."/>
            <person name="Kotsyurbenko O."/>
            <person name="Chertkov O."/>
            <person name="Held B."/>
            <person name="Lapidus A."/>
            <person name="Nolan M."/>
            <person name="Lucas S."/>
            <person name="Hammon N."/>
            <person name="Deshpande S."/>
            <person name="Cheng J.F."/>
            <person name="Tapia R."/>
            <person name="Goodwin L.A."/>
            <person name="Pitluck S."/>
            <person name="Liolios K."/>
            <person name="Pagani I."/>
            <person name="Ivanova N."/>
            <person name="Mavromatis K."/>
            <person name="Mikhailova N."/>
            <person name="Pati A."/>
            <person name="Chen A."/>
            <person name="Palaniappan K."/>
            <person name="Land M."/>
            <person name="Hauser L."/>
            <person name="Chang Y.J."/>
            <person name="Jeffries C.D."/>
            <person name="Brambilla E.M."/>
            <person name="Rohde M."/>
            <person name="Spring S."/>
            <person name="Sikorski J."/>
            <person name="Goker M."/>
            <person name="Woyke T."/>
            <person name="Bristow J."/>
            <person name="Eisen J.A."/>
            <person name="Markowitz V."/>
            <person name="Hugenholtz P."/>
            <person name="Kyrpides N.C."/>
            <person name="Klenk H.P."/>
            <person name="Detter J.C."/>
        </authorList>
    </citation>
    <scope>NUCLEOTIDE SEQUENCE [LARGE SCALE GENOMIC DNA]</scope>
    <source>
        <strain evidence="14">ATCC BAA-921 / DSM 16994 / JCM 11577 / YK-1</strain>
    </source>
</reference>